<dbReference type="AlphaFoldDB" id="A0AAQ3QTC3"/>
<evidence type="ECO:0000256" key="1">
    <source>
        <dbReference type="SAM" id="MobiDB-lite"/>
    </source>
</evidence>
<dbReference type="KEGG" id="puo:RZN69_21355"/>
<sequence>MSIDILDIQDMFDYFDHLVHLDAFDPLEFFDMFDILDKRNQRGQLPRRDGDKRDLANKLSAKLLVQTHRKNKSRPLRSRPKGAKHL</sequence>
<reference evidence="2 3" key="1">
    <citation type="submission" date="2023-10" db="EMBL/GenBank/DDBJ databases">
        <title>Rubellicoccus peritrichatus gen. nov., sp. nov., isolated from an algae of coral reef tank.</title>
        <authorList>
            <person name="Luo J."/>
        </authorList>
    </citation>
    <scope>NUCLEOTIDE SEQUENCE [LARGE SCALE GENOMIC DNA]</scope>
    <source>
        <strain evidence="2 3">CR14</strain>
    </source>
</reference>
<proteinExistence type="predicted"/>
<gene>
    <name evidence="2" type="ORF">RZN69_21355</name>
</gene>
<name>A0AAQ3QTC3_9BACT</name>
<dbReference type="Proteomes" id="UP001304300">
    <property type="component" value="Chromosome"/>
</dbReference>
<feature type="region of interest" description="Disordered" evidence="1">
    <location>
        <begin position="67"/>
        <end position="86"/>
    </location>
</feature>
<evidence type="ECO:0000313" key="3">
    <source>
        <dbReference type="Proteomes" id="UP001304300"/>
    </source>
</evidence>
<keyword evidence="3" id="KW-1185">Reference proteome</keyword>
<accession>A0AAQ3QTC3</accession>
<dbReference type="RefSeq" id="WP_317833589.1">
    <property type="nucleotide sequence ID" value="NZ_CP136920.1"/>
</dbReference>
<evidence type="ECO:0000313" key="2">
    <source>
        <dbReference type="EMBL" id="WOO41176.1"/>
    </source>
</evidence>
<protein>
    <submittedName>
        <fullName evidence="2">Uncharacterized protein</fullName>
    </submittedName>
</protein>
<organism evidence="2 3">
    <name type="scientific">Rubellicoccus peritrichatus</name>
    <dbReference type="NCBI Taxonomy" id="3080537"/>
    <lineage>
        <taxon>Bacteria</taxon>
        <taxon>Pseudomonadati</taxon>
        <taxon>Verrucomicrobiota</taxon>
        <taxon>Opitutia</taxon>
        <taxon>Puniceicoccales</taxon>
        <taxon>Cerasicoccaceae</taxon>
        <taxon>Rubellicoccus</taxon>
    </lineage>
</organism>
<dbReference type="EMBL" id="CP136920">
    <property type="protein sequence ID" value="WOO41176.1"/>
    <property type="molecule type" value="Genomic_DNA"/>
</dbReference>